<evidence type="ECO:0000256" key="2">
    <source>
        <dbReference type="ARBA" id="ARBA00008657"/>
    </source>
</evidence>
<comment type="subcellular location">
    <subcellularLocation>
        <location evidence="1">Cytoplasm</location>
        <location evidence="1">Nucleoid</location>
    </subcellularLocation>
</comment>
<comment type="caution">
    <text evidence="7">The sequence shown here is derived from an EMBL/GenBank/DDBJ whole genome shotgun (WGS) entry which is preliminary data.</text>
</comment>
<evidence type="ECO:0000256" key="1">
    <source>
        <dbReference type="ARBA" id="ARBA00004453"/>
    </source>
</evidence>
<comment type="similarity">
    <text evidence="2">Belongs to the RdgC family.</text>
</comment>
<dbReference type="InterPro" id="IPR036388">
    <property type="entry name" value="WH-like_DNA-bd_sf"/>
</dbReference>
<keyword evidence="4" id="KW-0963">Cytoplasm</keyword>
<evidence type="ECO:0000256" key="3">
    <source>
        <dbReference type="ARBA" id="ARBA00022296"/>
    </source>
</evidence>
<dbReference type="InterPro" id="IPR018541">
    <property type="entry name" value="Ftsk_gamma"/>
</dbReference>
<accession>A0ABU6J9X6</accession>
<dbReference type="EMBL" id="JAWIIV010000011">
    <property type="protein sequence ID" value="MEC4720457.1"/>
    <property type="molecule type" value="Genomic_DNA"/>
</dbReference>
<evidence type="ECO:0000259" key="6">
    <source>
        <dbReference type="SMART" id="SM00843"/>
    </source>
</evidence>
<dbReference type="RefSeq" id="WP_326507175.1">
    <property type="nucleotide sequence ID" value="NZ_JAWIIV010000011.1"/>
</dbReference>
<dbReference type="Pfam" id="PF04381">
    <property type="entry name" value="RdgC"/>
    <property type="match status" value="1"/>
</dbReference>
<dbReference type="SUPFAM" id="SSF46785">
    <property type="entry name" value="Winged helix' DNA-binding domain"/>
    <property type="match status" value="1"/>
</dbReference>
<dbReference type="InterPro" id="IPR036390">
    <property type="entry name" value="WH_DNA-bd_sf"/>
</dbReference>
<evidence type="ECO:0000256" key="4">
    <source>
        <dbReference type="ARBA" id="ARBA00022490"/>
    </source>
</evidence>
<evidence type="ECO:0000256" key="5">
    <source>
        <dbReference type="ARBA" id="ARBA00023172"/>
    </source>
</evidence>
<proteinExistence type="inferred from homology"/>
<evidence type="ECO:0000313" key="8">
    <source>
        <dbReference type="Proteomes" id="UP001352263"/>
    </source>
</evidence>
<dbReference type="NCBIfam" id="NF001463">
    <property type="entry name" value="PRK00321.1-4"/>
    <property type="match status" value="1"/>
</dbReference>
<organism evidence="7 8">
    <name type="scientific">Noviherbaspirillum album</name>
    <dbReference type="NCBI Taxonomy" id="3080276"/>
    <lineage>
        <taxon>Bacteria</taxon>
        <taxon>Pseudomonadati</taxon>
        <taxon>Pseudomonadota</taxon>
        <taxon>Betaproteobacteria</taxon>
        <taxon>Burkholderiales</taxon>
        <taxon>Oxalobacteraceae</taxon>
        <taxon>Noviherbaspirillum</taxon>
    </lineage>
</organism>
<dbReference type="Pfam" id="PF09397">
    <property type="entry name" value="FtsK_gamma"/>
    <property type="match status" value="1"/>
</dbReference>
<dbReference type="PANTHER" id="PTHR38103">
    <property type="entry name" value="RECOMBINATION-ASSOCIATED PROTEIN RDGC"/>
    <property type="match status" value="1"/>
</dbReference>
<name>A0ABU6J9X6_9BURK</name>
<feature type="domain" description="FtsK gamma" evidence="6">
    <location>
        <begin position="320"/>
        <end position="385"/>
    </location>
</feature>
<gene>
    <name evidence="7" type="ORF">RY831_14945</name>
</gene>
<evidence type="ECO:0000313" key="7">
    <source>
        <dbReference type="EMBL" id="MEC4720457.1"/>
    </source>
</evidence>
<sequence length="390" mass="43160">MFKNAQVYRLPSNYDIDAQRLEACLAKHRFTSCNSAETHTQGWSSPLTGGPLVHSAQRQLLITYATEKKVIPPSYVDKQCKAKAAEYEQQHGFKPGRKARKEIKEAVIDELLPKAFTVDQRTSVWIDPINGWLVIDSVSDAKAGDVIKLLHKCIDKFPVQRFKTNRSPISSMTDWLAADEAPSGFTVDDNAELRALNDGKATVKYVRHSLSNEDVRNHIASGKQCTSLALTWNDRLSFVLADGMVLKKVMPTDLLKQNASEPCADAIEQFDADLVLMSGELHRMLTDLATAMAGEDVTQGDWVQESAKAQVVEHQRASEGSVGDDVTLYAAAVELVKASNQISPSMLQRHLRIGYNRAARIIETLEKRGIVTAPDAGGKRYLQNQLVLAD</sequence>
<dbReference type="PANTHER" id="PTHR38103:SF1">
    <property type="entry name" value="RECOMBINATION-ASSOCIATED PROTEIN RDGC"/>
    <property type="match status" value="1"/>
</dbReference>
<reference evidence="7 8" key="1">
    <citation type="submission" date="2023-10" db="EMBL/GenBank/DDBJ databases">
        <title>Noviherbaspirillum sp. CPCC 100848 genome assembly.</title>
        <authorList>
            <person name="Li X.Y."/>
            <person name="Fang X.M."/>
        </authorList>
    </citation>
    <scope>NUCLEOTIDE SEQUENCE [LARGE SCALE GENOMIC DNA]</scope>
    <source>
        <strain evidence="7 8">CPCC 100848</strain>
    </source>
</reference>
<protein>
    <recommendedName>
        <fullName evidence="3">Recombination-associated protein RdgC</fullName>
    </recommendedName>
</protein>
<dbReference type="SMART" id="SM00843">
    <property type="entry name" value="Ftsk_gamma"/>
    <property type="match status" value="1"/>
</dbReference>
<dbReference type="NCBIfam" id="NF001464">
    <property type="entry name" value="PRK00321.1-5"/>
    <property type="match status" value="1"/>
</dbReference>
<dbReference type="InterPro" id="IPR007476">
    <property type="entry name" value="RdgC"/>
</dbReference>
<keyword evidence="8" id="KW-1185">Reference proteome</keyword>
<dbReference type="Proteomes" id="UP001352263">
    <property type="component" value="Unassembled WGS sequence"/>
</dbReference>
<keyword evidence="5" id="KW-0233">DNA recombination</keyword>
<dbReference type="Gene3D" id="1.10.10.10">
    <property type="entry name" value="Winged helix-like DNA-binding domain superfamily/Winged helix DNA-binding domain"/>
    <property type="match status" value="1"/>
</dbReference>